<feature type="region of interest" description="Disordered" evidence="1">
    <location>
        <begin position="185"/>
        <end position="204"/>
    </location>
</feature>
<evidence type="ECO:0000256" key="1">
    <source>
        <dbReference type="SAM" id="MobiDB-lite"/>
    </source>
</evidence>
<keyword evidence="3" id="KW-1185">Reference proteome</keyword>
<gene>
    <name evidence="2" type="ORF">FHS12_000585</name>
</gene>
<sequence length="225" mass="23083">MIRRPGHTVNASVRREPATLPSATGLDLDLAVANVARWGGDTGLFGGFLAAGLAGRGADPIEIGQDLAAVAAWRAGVVGLRADALRAVASCLDAGLGEAVGATLGMPGSDVAGFLEGQRTDRFFWPAWQHLGRAYLVARVGGFAGLGGPWLAHPGDVIAAGEGQWLVEVGDELWEIDADLFGHSVSPADEDPADAGEPVDGPGATDIRVVSVPTSYLLEVVRDAA</sequence>
<reference evidence="2 3" key="1">
    <citation type="submission" date="2020-08" db="EMBL/GenBank/DDBJ databases">
        <title>Genomic Encyclopedia of Type Strains, Phase III (KMG-III): the genomes of soil and plant-associated and newly described type strains.</title>
        <authorList>
            <person name="Whitman W."/>
        </authorList>
    </citation>
    <scope>NUCLEOTIDE SEQUENCE [LARGE SCALE GENOMIC DNA]</scope>
    <source>
        <strain evidence="2 3">CECT 3302</strain>
    </source>
</reference>
<dbReference type="EMBL" id="JACHXG010000001">
    <property type="protein sequence ID" value="MBB3087662.1"/>
    <property type="molecule type" value="Genomic_DNA"/>
</dbReference>
<evidence type="ECO:0000313" key="3">
    <source>
        <dbReference type="Proteomes" id="UP000577707"/>
    </source>
</evidence>
<protein>
    <submittedName>
        <fullName evidence="2">Uncharacterized protein</fullName>
    </submittedName>
</protein>
<accession>A0A7W5A112</accession>
<dbReference type="RefSeq" id="WP_183542045.1">
    <property type="nucleotide sequence ID" value="NZ_BMQT01000001.1"/>
</dbReference>
<organism evidence="2 3">
    <name type="scientific">Nocardioides albus</name>
    <dbReference type="NCBI Taxonomy" id="1841"/>
    <lineage>
        <taxon>Bacteria</taxon>
        <taxon>Bacillati</taxon>
        <taxon>Actinomycetota</taxon>
        <taxon>Actinomycetes</taxon>
        <taxon>Propionibacteriales</taxon>
        <taxon>Nocardioidaceae</taxon>
        <taxon>Nocardioides</taxon>
    </lineage>
</organism>
<proteinExistence type="predicted"/>
<dbReference type="AlphaFoldDB" id="A0A7W5A112"/>
<evidence type="ECO:0000313" key="2">
    <source>
        <dbReference type="EMBL" id="MBB3087662.1"/>
    </source>
</evidence>
<comment type="caution">
    <text evidence="2">The sequence shown here is derived from an EMBL/GenBank/DDBJ whole genome shotgun (WGS) entry which is preliminary data.</text>
</comment>
<dbReference type="Proteomes" id="UP000577707">
    <property type="component" value="Unassembled WGS sequence"/>
</dbReference>
<name>A0A7W5A112_9ACTN</name>